<name>A0A2I0X024_9ASPA</name>
<organism evidence="2 3">
    <name type="scientific">Dendrobium catenatum</name>
    <dbReference type="NCBI Taxonomy" id="906689"/>
    <lineage>
        <taxon>Eukaryota</taxon>
        <taxon>Viridiplantae</taxon>
        <taxon>Streptophyta</taxon>
        <taxon>Embryophyta</taxon>
        <taxon>Tracheophyta</taxon>
        <taxon>Spermatophyta</taxon>
        <taxon>Magnoliopsida</taxon>
        <taxon>Liliopsida</taxon>
        <taxon>Asparagales</taxon>
        <taxon>Orchidaceae</taxon>
        <taxon>Epidendroideae</taxon>
        <taxon>Malaxideae</taxon>
        <taxon>Dendrobiinae</taxon>
        <taxon>Dendrobium</taxon>
    </lineage>
</organism>
<dbReference type="AlphaFoldDB" id="A0A2I0X024"/>
<reference evidence="2 3" key="2">
    <citation type="journal article" date="2017" name="Nature">
        <title>The Apostasia genome and the evolution of orchids.</title>
        <authorList>
            <person name="Zhang G.Q."/>
            <person name="Liu K.W."/>
            <person name="Li Z."/>
            <person name="Lohaus R."/>
            <person name="Hsiao Y.Y."/>
            <person name="Niu S.C."/>
            <person name="Wang J.Y."/>
            <person name="Lin Y.C."/>
            <person name="Xu Q."/>
            <person name="Chen L.J."/>
            <person name="Yoshida K."/>
            <person name="Fujiwara S."/>
            <person name="Wang Z.W."/>
            <person name="Zhang Y.Q."/>
            <person name="Mitsuda N."/>
            <person name="Wang M."/>
            <person name="Liu G.H."/>
            <person name="Pecoraro L."/>
            <person name="Huang H.X."/>
            <person name="Xiao X.J."/>
            <person name="Lin M."/>
            <person name="Wu X.Y."/>
            <person name="Wu W.L."/>
            <person name="Chen Y.Y."/>
            <person name="Chang S.B."/>
            <person name="Sakamoto S."/>
            <person name="Ohme-Takagi M."/>
            <person name="Yagi M."/>
            <person name="Zeng S.J."/>
            <person name="Shen C.Y."/>
            <person name="Yeh C.M."/>
            <person name="Luo Y.B."/>
            <person name="Tsai W.C."/>
            <person name="Van de Peer Y."/>
            <person name="Liu Z.J."/>
        </authorList>
    </citation>
    <scope>NUCLEOTIDE SEQUENCE [LARGE SCALE GENOMIC DNA]</scope>
    <source>
        <tissue evidence="2">The whole plant</tissue>
    </source>
</reference>
<evidence type="ECO:0000256" key="1">
    <source>
        <dbReference type="SAM" id="MobiDB-lite"/>
    </source>
</evidence>
<proteinExistence type="predicted"/>
<keyword evidence="3" id="KW-1185">Reference proteome</keyword>
<gene>
    <name evidence="2" type="ORF">MA16_Dca015294</name>
</gene>
<dbReference type="EMBL" id="KZ502271">
    <property type="protein sequence ID" value="PKU81265.1"/>
    <property type="molecule type" value="Genomic_DNA"/>
</dbReference>
<protein>
    <submittedName>
        <fullName evidence="2">Uncharacterized protein</fullName>
    </submittedName>
</protein>
<feature type="region of interest" description="Disordered" evidence="1">
    <location>
        <begin position="45"/>
        <end position="125"/>
    </location>
</feature>
<accession>A0A2I0X024</accession>
<sequence>MWKFLQKRIKKSLVTVDAISFTLTSLFGLCSLSYDAIGSPRITGSLGGRRSLDISPKGIGGNKGDLQTSLQREGPWRTKGKPQLGPKQERKEEKKEEREGRSSSSTTAGVSPDHRRSTTGILPDHRRSLIELPPEALTFAGPPHEALTFARPSSEILVVPLLLRIREVVDAPMDALVAPVVVLQSVAPTCTTPCLLNLIVNVILLLWDFKSYLLNFEVMHGDWLDDDRSSTAREEFDENASYFDLSILQIVEVSLPVNKSLLCRWFSNGCWFFLGNDDEDSLPLGPRLLATLVVLLRFGVL</sequence>
<evidence type="ECO:0000313" key="2">
    <source>
        <dbReference type="EMBL" id="PKU81265.1"/>
    </source>
</evidence>
<feature type="compositionally biased region" description="Basic and acidic residues" evidence="1">
    <location>
        <begin position="87"/>
        <end position="101"/>
    </location>
</feature>
<dbReference type="Proteomes" id="UP000233837">
    <property type="component" value="Unassembled WGS sequence"/>
</dbReference>
<evidence type="ECO:0000313" key="3">
    <source>
        <dbReference type="Proteomes" id="UP000233837"/>
    </source>
</evidence>
<reference evidence="2 3" key="1">
    <citation type="journal article" date="2016" name="Sci. Rep.">
        <title>The Dendrobium catenatum Lindl. genome sequence provides insights into polysaccharide synthase, floral development and adaptive evolution.</title>
        <authorList>
            <person name="Zhang G.Q."/>
            <person name="Xu Q."/>
            <person name="Bian C."/>
            <person name="Tsai W.C."/>
            <person name="Yeh C.M."/>
            <person name="Liu K.W."/>
            <person name="Yoshida K."/>
            <person name="Zhang L.S."/>
            <person name="Chang S.B."/>
            <person name="Chen F."/>
            <person name="Shi Y."/>
            <person name="Su Y.Y."/>
            <person name="Zhang Y.Q."/>
            <person name="Chen L.J."/>
            <person name="Yin Y."/>
            <person name="Lin M."/>
            <person name="Huang H."/>
            <person name="Deng H."/>
            <person name="Wang Z.W."/>
            <person name="Zhu S.L."/>
            <person name="Zhao X."/>
            <person name="Deng C."/>
            <person name="Niu S.C."/>
            <person name="Huang J."/>
            <person name="Wang M."/>
            <person name="Liu G.H."/>
            <person name="Yang H.J."/>
            <person name="Xiao X.J."/>
            <person name="Hsiao Y.Y."/>
            <person name="Wu W.L."/>
            <person name="Chen Y.Y."/>
            <person name="Mitsuda N."/>
            <person name="Ohme-Takagi M."/>
            <person name="Luo Y.B."/>
            <person name="Van de Peer Y."/>
            <person name="Liu Z.J."/>
        </authorList>
    </citation>
    <scope>NUCLEOTIDE SEQUENCE [LARGE SCALE GENOMIC DNA]</scope>
    <source>
        <tissue evidence="2">The whole plant</tissue>
    </source>
</reference>